<comment type="caution">
    <text evidence="2">The sequence shown here is derived from an EMBL/GenBank/DDBJ whole genome shotgun (WGS) entry which is preliminary data.</text>
</comment>
<organism evidence="2 3">
    <name type="scientific">Rhodococcus oxybenzonivorans</name>
    <dbReference type="NCBI Taxonomy" id="1990687"/>
    <lineage>
        <taxon>Bacteria</taxon>
        <taxon>Bacillati</taxon>
        <taxon>Actinomycetota</taxon>
        <taxon>Actinomycetes</taxon>
        <taxon>Mycobacteriales</taxon>
        <taxon>Nocardiaceae</taxon>
        <taxon>Rhodococcus</taxon>
    </lineage>
</organism>
<dbReference type="Proteomes" id="UP001185863">
    <property type="component" value="Unassembled WGS sequence"/>
</dbReference>
<feature type="non-terminal residue" evidence="2">
    <location>
        <position position="171"/>
    </location>
</feature>
<evidence type="ECO:0000313" key="3">
    <source>
        <dbReference type="Proteomes" id="UP001185863"/>
    </source>
</evidence>
<name>A0AAE4V583_9NOCA</name>
<feature type="compositionally biased region" description="Basic and acidic residues" evidence="1">
    <location>
        <begin position="140"/>
        <end position="156"/>
    </location>
</feature>
<proteinExistence type="predicted"/>
<dbReference type="AlphaFoldDB" id="A0AAE4V583"/>
<dbReference type="EMBL" id="JAWLUP010000226">
    <property type="protein sequence ID" value="MDV7268843.1"/>
    <property type="molecule type" value="Genomic_DNA"/>
</dbReference>
<gene>
    <name evidence="2" type="ORF">R4315_30465</name>
</gene>
<feature type="region of interest" description="Disordered" evidence="1">
    <location>
        <begin position="130"/>
        <end position="156"/>
    </location>
</feature>
<accession>A0AAE4V583</accession>
<evidence type="ECO:0000313" key="2">
    <source>
        <dbReference type="EMBL" id="MDV7268843.1"/>
    </source>
</evidence>
<reference evidence="2" key="1">
    <citation type="submission" date="2023-10" db="EMBL/GenBank/DDBJ databases">
        <title>Development of a sustainable strategy for remediation of hydrocarbon-contaminated territories based on the waste exchange concept.</title>
        <authorList>
            <person name="Krivoruchko A."/>
        </authorList>
    </citation>
    <scope>NUCLEOTIDE SEQUENCE</scope>
    <source>
        <strain evidence="2">IEGM 68</strain>
    </source>
</reference>
<evidence type="ECO:0000256" key="1">
    <source>
        <dbReference type="SAM" id="MobiDB-lite"/>
    </source>
</evidence>
<protein>
    <submittedName>
        <fullName evidence="2">Recombinase RecB</fullName>
    </submittedName>
</protein>
<sequence>MIDASALTRCRHRVHLDAAFPAALAAAPEDIGVRQRQDAAAARREDIRRLLVEHDPERWVVIDAERSMRTRAEDTVAACRAGADRIWGAVLPLERDTGRKARCEILIRDADRGGYIPVIVVNHKVTDPGRGATTSGMFEWEPREDPSRKPRSQVRDQMRVAQVYRMLERHG</sequence>